<feature type="domain" description="FAD dependent oxidoreductase" evidence="1">
    <location>
        <begin position="7"/>
        <end position="369"/>
    </location>
</feature>
<evidence type="ECO:0000313" key="2">
    <source>
        <dbReference type="EMBL" id="WXG68800.1"/>
    </source>
</evidence>
<dbReference type="SUPFAM" id="SSF51905">
    <property type="entry name" value="FAD/NAD(P)-binding domain"/>
    <property type="match status" value="1"/>
</dbReference>
<dbReference type="Proteomes" id="UP001432000">
    <property type="component" value="Chromosome"/>
</dbReference>
<dbReference type="Gene3D" id="3.30.9.10">
    <property type="entry name" value="D-Amino Acid Oxidase, subunit A, domain 2"/>
    <property type="match status" value="1"/>
</dbReference>
<dbReference type="Pfam" id="PF01266">
    <property type="entry name" value="DAO"/>
    <property type="match status" value="1"/>
</dbReference>
<sequence length="412" mass="44076">MNTDQSDVIVVGAGALGASTALHLVKAGVENVVLVDKDGPGSGTSKAGAGFVGPLAAGWDAGWGRSELDVEYFSIDFYSDLATRHDIDFRHSGHLYIARDADAWKHVAKFHDTDTVPDSQLVEPDEIRAVTKGFLDGSSFHRAVFQPSAVQLSAGKAARAIAAEFATLGGRVESRRPVTGLIKIGNAVTGVETEHGPLYADKVVVAGGSWSNTILGGDYFLPQVPLVLSRMITEPLNVPANFPALNFAGYSDDGSGLLWVREDCGRLNWGMSYPDYPRDDLVDNPIPDRFDDIRLDGIFQVRRASQSLTHLMPGLATDKFWVAHGAPCLTPDRRALIGPIDERPGLYVVGGCNGVGIQHGPGWGKVAAEIVTGATPFVDARPWNANRFGGLYSTNRDVFLALSARSGPMTHV</sequence>
<dbReference type="GO" id="GO:0016491">
    <property type="term" value="F:oxidoreductase activity"/>
    <property type="evidence" value="ECO:0007669"/>
    <property type="project" value="UniProtKB-KW"/>
</dbReference>
<accession>A0ABZ2PI66</accession>
<dbReference type="EC" id="1.-.-.-" evidence="2"/>
<evidence type="ECO:0000313" key="3">
    <source>
        <dbReference type="Proteomes" id="UP001432000"/>
    </source>
</evidence>
<dbReference type="RefSeq" id="WP_338889223.1">
    <property type="nucleotide sequence ID" value="NZ_CP147846.1"/>
</dbReference>
<dbReference type="Gene3D" id="3.50.50.60">
    <property type="entry name" value="FAD/NAD(P)-binding domain"/>
    <property type="match status" value="1"/>
</dbReference>
<evidence type="ECO:0000259" key="1">
    <source>
        <dbReference type="Pfam" id="PF01266"/>
    </source>
</evidence>
<dbReference type="InterPro" id="IPR036188">
    <property type="entry name" value="FAD/NAD-bd_sf"/>
</dbReference>
<organism evidence="2 3">
    <name type="scientific">Rhodococcus sovatensis</name>
    <dbReference type="NCBI Taxonomy" id="1805840"/>
    <lineage>
        <taxon>Bacteria</taxon>
        <taxon>Bacillati</taxon>
        <taxon>Actinomycetota</taxon>
        <taxon>Actinomycetes</taxon>
        <taxon>Mycobacteriales</taxon>
        <taxon>Nocardiaceae</taxon>
        <taxon>Rhodococcus</taxon>
    </lineage>
</organism>
<keyword evidence="2" id="KW-0560">Oxidoreductase</keyword>
<proteinExistence type="predicted"/>
<reference evidence="2 3" key="1">
    <citation type="submission" date="2024-03" db="EMBL/GenBank/DDBJ databases">
        <title>Natural products discovery in diverse microorganisms through a two-stage MS feature dereplication strategy.</title>
        <authorList>
            <person name="Zhang R."/>
        </authorList>
    </citation>
    <scope>NUCLEOTIDE SEQUENCE [LARGE SCALE GENOMIC DNA]</scope>
    <source>
        <strain evidence="2 3">18930</strain>
    </source>
</reference>
<gene>
    <name evidence="2" type="ORF">WDS16_27080</name>
</gene>
<dbReference type="PANTHER" id="PTHR13847">
    <property type="entry name" value="SARCOSINE DEHYDROGENASE-RELATED"/>
    <property type="match status" value="1"/>
</dbReference>
<dbReference type="EMBL" id="CP147846">
    <property type="protein sequence ID" value="WXG68800.1"/>
    <property type="molecule type" value="Genomic_DNA"/>
</dbReference>
<dbReference type="InterPro" id="IPR006076">
    <property type="entry name" value="FAD-dep_OxRdtase"/>
</dbReference>
<name>A0ABZ2PI66_9NOCA</name>
<protein>
    <submittedName>
        <fullName evidence="2">FAD-binding oxidoreductase</fullName>
        <ecNumber evidence="2">1.-.-.-</ecNumber>
    </submittedName>
</protein>
<keyword evidence="3" id="KW-1185">Reference proteome</keyword>